<comment type="caution">
    <text evidence="9">The sequence shown here is derived from an EMBL/GenBank/DDBJ whole genome shotgun (WGS) entry which is preliminary data.</text>
</comment>
<gene>
    <name evidence="9" type="ORF">H8Z76_08355</name>
</gene>
<evidence type="ECO:0000313" key="9">
    <source>
        <dbReference type="EMBL" id="MBC5754038.1"/>
    </source>
</evidence>
<feature type="domain" description="Peptidase M14" evidence="8">
    <location>
        <begin position="18"/>
        <end position="315"/>
    </location>
</feature>
<dbReference type="CDD" id="cd06229">
    <property type="entry name" value="M14_Endopeptidase_I"/>
    <property type="match status" value="1"/>
</dbReference>
<comment type="similarity">
    <text evidence="2 7">Belongs to the peptidase M14 family.</text>
</comment>
<dbReference type="PANTHER" id="PTHR11705:SF143">
    <property type="entry name" value="SLL0236 PROTEIN"/>
    <property type="match status" value="1"/>
</dbReference>
<keyword evidence="6" id="KW-0482">Metalloprotease</keyword>
<evidence type="ECO:0000259" key="8">
    <source>
        <dbReference type="PROSITE" id="PS52035"/>
    </source>
</evidence>
<dbReference type="RefSeq" id="WP_186982231.1">
    <property type="nucleotide sequence ID" value="NZ_JACOQH010000005.1"/>
</dbReference>
<evidence type="ECO:0000313" key="10">
    <source>
        <dbReference type="Proteomes" id="UP000621540"/>
    </source>
</evidence>
<dbReference type="PRINTS" id="PR00765">
    <property type="entry name" value="CRBOXYPTASEA"/>
</dbReference>
<evidence type="ECO:0000256" key="2">
    <source>
        <dbReference type="ARBA" id="ARBA00005988"/>
    </source>
</evidence>
<evidence type="ECO:0000256" key="6">
    <source>
        <dbReference type="ARBA" id="ARBA00023049"/>
    </source>
</evidence>
<accession>A0ABR7IAS1</accession>
<evidence type="ECO:0000256" key="4">
    <source>
        <dbReference type="ARBA" id="ARBA00022801"/>
    </source>
</evidence>
<dbReference type="SMART" id="SM00631">
    <property type="entry name" value="Zn_pept"/>
    <property type="match status" value="1"/>
</dbReference>
<dbReference type="InterPro" id="IPR000834">
    <property type="entry name" value="Peptidase_M14"/>
</dbReference>
<dbReference type="Pfam" id="PF00246">
    <property type="entry name" value="Peptidase_M14"/>
    <property type="match status" value="1"/>
</dbReference>
<dbReference type="PANTHER" id="PTHR11705">
    <property type="entry name" value="PROTEASE FAMILY M14 CARBOXYPEPTIDASE A,B"/>
    <property type="match status" value="1"/>
</dbReference>
<keyword evidence="10" id="KW-1185">Reference proteome</keyword>
<evidence type="ECO:0000256" key="5">
    <source>
        <dbReference type="ARBA" id="ARBA00022833"/>
    </source>
</evidence>
<dbReference type="PROSITE" id="PS52035">
    <property type="entry name" value="PEPTIDASE_M14"/>
    <property type="match status" value="1"/>
</dbReference>
<dbReference type="InterPro" id="IPR034274">
    <property type="entry name" value="ENP1_M14_CPD"/>
</dbReference>
<proteinExistence type="inferred from homology"/>
<comment type="cofactor">
    <cofactor evidence="1">
        <name>Zn(2+)</name>
        <dbReference type="ChEBI" id="CHEBI:29105"/>
    </cofactor>
</comment>
<evidence type="ECO:0000256" key="3">
    <source>
        <dbReference type="ARBA" id="ARBA00022670"/>
    </source>
</evidence>
<keyword evidence="4" id="KW-0378">Hydrolase</keyword>
<name>A0ABR7IAS1_9FIRM</name>
<feature type="active site" description="Proton donor/acceptor" evidence="7">
    <location>
        <position position="284"/>
    </location>
</feature>
<dbReference type="EMBL" id="JACOQH010000005">
    <property type="protein sequence ID" value="MBC5754038.1"/>
    <property type="molecule type" value="Genomic_DNA"/>
</dbReference>
<evidence type="ECO:0000256" key="1">
    <source>
        <dbReference type="ARBA" id="ARBA00001947"/>
    </source>
</evidence>
<sequence length="320" mass="36128">MDILRQAKTPEDIVPVDVPYTSSLLARILGDLADRYPFIEIGEAGNSVMGRRLYTIRLGQGQTEVFYNASFHANEWITTPLLLKFAEEYAKAYAAGERLYGVHTSFLYENFSLYLMPMVNPDGVDLVNGEIDGGAYYELAKRISGDYPAIPFPSGWKANINGVDLNLQFPAGWENAREIKYEQGFTSPAPRDFVGTAPLSQPESIAVYRFTTQHEFRLILAYHTQGEVIYWKYLDYNPRQAARIARYFGAVSGYEVAVTPVASGYAGYKDWFIQTYNRPGYTIEVGRGENPLPVTQFPKIYEDNKRILLGGMTQLDPEDL</sequence>
<dbReference type="Proteomes" id="UP000621540">
    <property type="component" value="Unassembled WGS sequence"/>
</dbReference>
<protein>
    <submittedName>
        <fullName evidence="9">Gamma-D-glutamyl-meso-diaminopimelate peptidase</fullName>
    </submittedName>
</protein>
<keyword evidence="5" id="KW-0862">Zinc</keyword>
<evidence type="ECO:0000256" key="7">
    <source>
        <dbReference type="PROSITE-ProRule" id="PRU01379"/>
    </source>
</evidence>
<dbReference type="Gene3D" id="3.40.630.10">
    <property type="entry name" value="Zn peptidases"/>
    <property type="match status" value="1"/>
</dbReference>
<reference evidence="9 10" key="1">
    <citation type="submission" date="2020-08" db="EMBL/GenBank/DDBJ databases">
        <title>Genome public.</title>
        <authorList>
            <person name="Liu C."/>
            <person name="Sun Q."/>
        </authorList>
    </citation>
    <scope>NUCLEOTIDE SEQUENCE [LARGE SCALE GENOMIC DNA]</scope>
    <source>
        <strain evidence="9 10">BX0805</strain>
    </source>
</reference>
<organism evidence="9 10">
    <name type="scientific">Roseburia yibonii</name>
    <dbReference type="NCBI Taxonomy" id="2763063"/>
    <lineage>
        <taxon>Bacteria</taxon>
        <taxon>Bacillati</taxon>
        <taxon>Bacillota</taxon>
        <taxon>Clostridia</taxon>
        <taxon>Lachnospirales</taxon>
        <taxon>Lachnospiraceae</taxon>
        <taxon>Roseburia</taxon>
    </lineage>
</organism>
<keyword evidence="3" id="KW-0645">Protease</keyword>
<dbReference type="SUPFAM" id="SSF53187">
    <property type="entry name" value="Zn-dependent exopeptidases"/>
    <property type="match status" value="1"/>
</dbReference>